<dbReference type="SUPFAM" id="SSF53335">
    <property type="entry name" value="S-adenosyl-L-methionine-dependent methyltransferases"/>
    <property type="match status" value="1"/>
</dbReference>
<evidence type="ECO:0008006" key="3">
    <source>
        <dbReference type="Google" id="ProtNLM"/>
    </source>
</evidence>
<accession>A0ABW8GMP5</accession>
<dbReference type="Gene3D" id="3.40.50.150">
    <property type="entry name" value="Vaccinia Virus protein VP39"/>
    <property type="match status" value="1"/>
</dbReference>
<organism evidence="1 2">
    <name type="scientific">Methylobacillus methanolivorans</name>
    <dbReference type="NCBI Taxonomy" id="1848927"/>
    <lineage>
        <taxon>Bacteria</taxon>
        <taxon>Pseudomonadati</taxon>
        <taxon>Pseudomonadota</taxon>
        <taxon>Betaproteobacteria</taxon>
        <taxon>Nitrosomonadales</taxon>
        <taxon>Methylophilaceae</taxon>
        <taxon>Methylobacillus</taxon>
    </lineage>
</organism>
<evidence type="ECO:0000313" key="1">
    <source>
        <dbReference type="EMBL" id="MFJ5446641.1"/>
    </source>
</evidence>
<name>A0ABW8GMP5_9PROT</name>
<keyword evidence="2" id="KW-1185">Reference proteome</keyword>
<dbReference type="Gene3D" id="3.40.50.720">
    <property type="entry name" value="NAD(P)-binding Rossmann-like Domain"/>
    <property type="match status" value="1"/>
</dbReference>
<dbReference type="RefSeq" id="WP_400882362.1">
    <property type="nucleotide sequence ID" value="NZ_JBIWXY010000002.1"/>
</dbReference>
<protein>
    <recommendedName>
        <fullName evidence="3">Class I SAM-dependent methyltransferase</fullName>
    </recommendedName>
</protein>
<comment type="caution">
    <text evidence="1">The sequence shown here is derived from an EMBL/GenBank/DDBJ whole genome shotgun (WGS) entry which is preliminary data.</text>
</comment>
<evidence type="ECO:0000313" key="2">
    <source>
        <dbReference type="Proteomes" id="UP001617669"/>
    </source>
</evidence>
<reference evidence="1 2" key="1">
    <citation type="submission" date="2024-11" db="EMBL/GenBank/DDBJ databases">
        <authorList>
            <person name="Kaparullina E.N."/>
            <person name="Delegan Y.A."/>
            <person name="Doronina N.V."/>
        </authorList>
    </citation>
    <scope>NUCLEOTIDE SEQUENCE [LARGE SCALE GENOMIC DNA]</scope>
    <source>
        <strain evidence="1 2">7sh_L</strain>
    </source>
</reference>
<gene>
    <name evidence="1" type="ORF">ACIKP9_10425</name>
</gene>
<dbReference type="EMBL" id="JBIWXY010000002">
    <property type="protein sequence ID" value="MFJ5446641.1"/>
    <property type="molecule type" value="Genomic_DNA"/>
</dbReference>
<dbReference type="Proteomes" id="UP001617669">
    <property type="component" value="Unassembled WGS sequence"/>
</dbReference>
<proteinExistence type="predicted"/>
<dbReference type="InterPro" id="IPR029063">
    <property type="entry name" value="SAM-dependent_MTases_sf"/>
</dbReference>
<sequence>MNTRPIFLLAPMSRVGVMHCAQVVASCDQIIAVVDDIQQGSLLHGIPRWTSEQFLANALHYPDAVVVDFSSSLHGRKWATQLCQQSGVARVDVMRTSATLGQGEVKGWLIGVLGEKMASSLFDARDTVPRIWSAADISDQPHMEQEGIDCLQAYLKSAQVYLEYGAGGSTLLAATQGVEHIYSVDSDVGFLNAVKAKLVQQGLASCYRFYHADIGPTGEWGWPTEPASASQWPAYSHAVWHMLKIANHSPDLILVDGRFRVASFLLTLLSARAGAVILFDDYFDRPYYHVVEKFIRPICGAGRMAVFRCEEDLDTTSIMLDVMAFCTNPA</sequence>
<dbReference type="PROSITE" id="PS51257">
    <property type="entry name" value="PROKAR_LIPOPROTEIN"/>
    <property type="match status" value="1"/>
</dbReference>